<proteinExistence type="predicted"/>
<dbReference type="AlphaFoldDB" id="A0A1G6BNL7"/>
<dbReference type="NCBIfam" id="NF038143">
    <property type="entry name" value="HYxxLL"/>
    <property type="match status" value="1"/>
</dbReference>
<sequence length="203" mass="24119">MPADSKSKHLKTQAKAILAEEREFASRVVYYRRAQTSPAWWHNFIPFKFLVEYFGRKKETSQFSQKHLGFKEMALRAAEEAVRSGNTERSRQGMKGELREFWMHEQKLESRTVYENLSAMMDLLLDHYLRLLHTEEREYLSMIRKAYRNSANYQEFLTGMEQVEHAVDEGLVEAMGMNRPDPYIQSKQKAIREVRKRELEDAF</sequence>
<dbReference type="EMBL" id="FMXO01000005">
    <property type="protein sequence ID" value="SDB22252.1"/>
    <property type="molecule type" value="Genomic_DNA"/>
</dbReference>
<accession>A0A1G6BNL7</accession>
<keyword evidence="2" id="KW-1185">Reference proteome</keyword>
<dbReference type="OrthoDB" id="5470834at2"/>
<protein>
    <submittedName>
        <fullName evidence="1">Uncharacterized protein</fullName>
    </submittedName>
</protein>
<dbReference type="RefSeq" id="WP_092118258.1">
    <property type="nucleotide sequence ID" value="NZ_FMXO01000005.1"/>
</dbReference>
<evidence type="ECO:0000313" key="1">
    <source>
        <dbReference type="EMBL" id="SDB22252.1"/>
    </source>
</evidence>
<evidence type="ECO:0000313" key="2">
    <source>
        <dbReference type="Proteomes" id="UP000198771"/>
    </source>
</evidence>
<dbReference type="STRING" id="617002.SAMN05660653_01078"/>
<reference evidence="1 2" key="1">
    <citation type="submission" date="2016-10" db="EMBL/GenBank/DDBJ databases">
        <authorList>
            <person name="de Groot N.N."/>
        </authorList>
    </citation>
    <scope>NUCLEOTIDE SEQUENCE [LARGE SCALE GENOMIC DNA]</scope>
    <source>
        <strain evidence="1 2">ASO4-2</strain>
    </source>
</reference>
<dbReference type="Proteomes" id="UP000198771">
    <property type="component" value="Unassembled WGS sequence"/>
</dbReference>
<gene>
    <name evidence="1" type="ORF">SAMN05660653_01078</name>
</gene>
<organism evidence="1 2">
    <name type="scientific">Desulfonatronum thiosulfatophilum</name>
    <dbReference type="NCBI Taxonomy" id="617002"/>
    <lineage>
        <taxon>Bacteria</taxon>
        <taxon>Pseudomonadati</taxon>
        <taxon>Thermodesulfobacteriota</taxon>
        <taxon>Desulfovibrionia</taxon>
        <taxon>Desulfovibrionales</taxon>
        <taxon>Desulfonatronaceae</taxon>
        <taxon>Desulfonatronum</taxon>
    </lineage>
</organism>
<name>A0A1G6BNL7_9BACT</name>